<evidence type="ECO:0000313" key="2">
    <source>
        <dbReference type="Proteomes" id="UP000308713"/>
    </source>
</evidence>
<reference evidence="1 2" key="1">
    <citation type="submission" date="2019-05" db="EMBL/GenBank/DDBJ databases">
        <title>Tamlana fucoidanivorans sp. nov., isolated from the surface of algae collected from Fujian province in China.</title>
        <authorList>
            <person name="Li J."/>
        </authorList>
    </citation>
    <scope>NUCLEOTIDE SEQUENCE [LARGE SCALE GENOMIC DNA]</scope>
    <source>
        <strain evidence="1 2">CW2-9</strain>
    </source>
</reference>
<evidence type="ECO:0000313" key="1">
    <source>
        <dbReference type="EMBL" id="TNJ46367.1"/>
    </source>
</evidence>
<dbReference type="OrthoDB" id="1490934at2"/>
<organism evidence="1 2">
    <name type="scientific">Allotamlana fucoidanivorans</name>
    <dbReference type="NCBI Taxonomy" id="2583814"/>
    <lineage>
        <taxon>Bacteria</taxon>
        <taxon>Pseudomonadati</taxon>
        <taxon>Bacteroidota</taxon>
        <taxon>Flavobacteriia</taxon>
        <taxon>Flavobacteriales</taxon>
        <taxon>Flavobacteriaceae</taxon>
        <taxon>Allotamlana</taxon>
    </lineage>
</organism>
<dbReference type="EMBL" id="VDCS01000002">
    <property type="protein sequence ID" value="TNJ46367.1"/>
    <property type="molecule type" value="Genomic_DNA"/>
</dbReference>
<protein>
    <submittedName>
        <fullName evidence="1">Uncharacterized protein</fullName>
    </submittedName>
</protein>
<comment type="caution">
    <text evidence="1">The sequence shown here is derived from an EMBL/GenBank/DDBJ whole genome shotgun (WGS) entry which is preliminary data.</text>
</comment>
<dbReference type="Proteomes" id="UP000308713">
    <property type="component" value="Unassembled WGS sequence"/>
</dbReference>
<sequence>MNIPLPDFNSISQICDWIELYILCDSTRLSKSKLNNLLNSYGVYGTDVLITDVMAELSRREFMMGEGSAFRIDNRGVIRRNGYIWEDIPEYVMCLIFSLQGVKKIKGDDDGTKLFERIGKDVIASYLDGKAIVLGFPNDTGLNQQLIDFSIASNEIKSKDRNPANTDKDKGVDIIGWKSHSDKRNNQIVLLIQAAAGYHWNLKKAISKNAWRDFILWSAPFNIGIIIVSTLDEIKFEKARDDYDNVFDRIRIFIALYKKNHTIDNELRQLVREWCVKELN</sequence>
<proteinExistence type="predicted"/>
<keyword evidence="2" id="KW-1185">Reference proteome</keyword>
<gene>
    <name evidence="1" type="ORF">FGF67_01715</name>
</gene>
<accession>A0A5C4SQK9</accession>
<dbReference type="AlphaFoldDB" id="A0A5C4SQK9"/>
<name>A0A5C4SQK9_9FLAO</name>
<dbReference type="RefSeq" id="WP_139694739.1">
    <property type="nucleotide sequence ID" value="NZ_CP074074.1"/>
</dbReference>